<comment type="caution">
    <text evidence="2">The sequence shown here is derived from an EMBL/GenBank/DDBJ whole genome shotgun (WGS) entry which is preliminary data.</text>
</comment>
<evidence type="ECO:0000256" key="1">
    <source>
        <dbReference type="SAM" id="MobiDB-lite"/>
    </source>
</evidence>
<protein>
    <submittedName>
        <fullName evidence="2">Uncharacterized protein</fullName>
    </submittedName>
</protein>
<organism evidence="2 3">
    <name type="scientific">Nannochloropsis gaditana</name>
    <dbReference type="NCBI Taxonomy" id="72520"/>
    <lineage>
        <taxon>Eukaryota</taxon>
        <taxon>Sar</taxon>
        <taxon>Stramenopiles</taxon>
        <taxon>Ochrophyta</taxon>
        <taxon>Eustigmatophyceae</taxon>
        <taxon>Eustigmatales</taxon>
        <taxon>Monodopsidaceae</taxon>
        <taxon>Nannochloropsis</taxon>
    </lineage>
</organism>
<evidence type="ECO:0000313" key="2">
    <source>
        <dbReference type="EMBL" id="EWM21390.1"/>
    </source>
</evidence>
<evidence type="ECO:0000313" key="3">
    <source>
        <dbReference type="Proteomes" id="UP000019335"/>
    </source>
</evidence>
<dbReference type="EMBL" id="AZIL01002480">
    <property type="protein sequence ID" value="EWM21390.1"/>
    <property type="molecule type" value="Genomic_DNA"/>
</dbReference>
<feature type="region of interest" description="Disordered" evidence="1">
    <location>
        <begin position="69"/>
        <end position="94"/>
    </location>
</feature>
<dbReference type="AlphaFoldDB" id="W7T2U4"/>
<name>W7T2U4_9STRA</name>
<feature type="compositionally biased region" description="Basic and acidic residues" evidence="1">
    <location>
        <begin position="179"/>
        <end position="210"/>
    </location>
</feature>
<feature type="compositionally biased region" description="Low complexity" evidence="1">
    <location>
        <begin position="70"/>
        <end position="87"/>
    </location>
</feature>
<sequence length="218" mass="23595">MSRGGHKRLSHCGVSFPPDMQHHQTSVTWVVFLSCILLLGQVPAFVRCPKPTQIQVGGVSMQRCCTALTSSSSSSSSPRSSSSSPPSTHRNPPSFVLRRTFGLLTSVAAFFLAPTSFPPSSPSSTSITTTSSWSAQAADATDLQDLSAPTPAEKEAARVKAKLKRQQEALIMENAAKGGGDEKNYGDSLKREREKQRMLKKDAKQRRQDLCEQLGRGC</sequence>
<dbReference type="PROSITE" id="PS51257">
    <property type="entry name" value="PROKAR_LIPOPROTEIN"/>
    <property type="match status" value="1"/>
</dbReference>
<feature type="region of interest" description="Disordered" evidence="1">
    <location>
        <begin position="171"/>
        <end position="218"/>
    </location>
</feature>
<reference evidence="2 3" key="1">
    <citation type="journal article" date="2014" name="Mol. Plant">
        <title>Chromosome Scale Genome Assembly and Transcriptome Profiling of Nannochloropsis gaditana in Nitrogen Depletion.</title>
        <authorList>
            <person name="Corteggiani Carpinelli E."/>
            <person name="Telatin A."/>
            <person name="Vitulo N."/>
            <person name="Forcato C."/>
            <person name="D'Angelo M."/>
            <person name="Schiavon R."/>
            <person name="Vezzi A."/>
            <person name="Giacometti G.M."/>
            <person name="Morosinotto T."/>
            <person name="Valle G."/>
        </authorList>
    </citation>
    <scope>NUCLEOTIDE SEQUENCE [LARGE SCALE GENOMIC DNA]</scope>
    <source>
        <strain evidence="2 3">B-31</strain>
    </source>
</reference>
<dbReference type="OrthoDB" id="47630at2759"/>
<keyword evidence="3" id="KW-1185">Reference proteome</keyword>
<accession>W7T2U4</accession>
<gene>
    <name evidence="2" type="ORF">Naga_100215g10</name>
</gene>
<proteinExistence type="predicted"/>
<dbReference type="Proteomes" id="UP000019335">
    <property type="component" value="Unassembled WGS sequence"/>
</dbReference>